<dbReference type="EMBL" id="MN373268">
    <property type="protein sequence ID" value="QOE74364.1"/>
    <property type="molecule type" value="Genomic_DNA"/>
</dbReference>
<evidence type="ECO:0000313" key="2">
    <source>
        <dbReference type="Proteomes" id="UP001162024"/>
    </source>
</evidence>
<reference evidence="1" key="7">
    <citation type="submission" date="2019-08" db="EMBL/GenBank/DDBJ databases">
        <title>Complete Genome Assembly and Annotation of EEHV3A the First Example of a GC-Branch African Elephant Endotheliotrophic Herpesvirus Associated with Lethal Hemorrhagic Disease.</title>
        <authorList>
            <person name="Tan J."/>
            <person name="Ling P.D."/>
            <person name="Worley K."/>
            <person name="Proudfoot J."/>
            <person name="Bowman M."/>
            <person name="Qin X."/>
            <person name="Latimer E.M."/>
            <person name="Holder K."/>
            <person name="Fayette M."/>
            <person name="Nodolf S."/>
            <person name="Heaggans S.Y."/>
            <person name="Zong J.-C."/>
            <person name="Pearson V.R."/>
            <person name="Hayward G.S."/>
        </authorList>
    </citation>
    <scope>NUCLEOTIDE SEQUENCE</scope>
    <source>
        <strain evidence="1">Nyah NAP97</strain>
    </source>
</reference>
<reference evidence="1" key="6">
    <citation type="journal article" date="2016" name="MSphere">
        <title>Comparison of the Gene Coding Contents and Other Unusual Features of the GC-Rich and AT-Rich Branch Probosciviruses.</title>
        <authorList>
            <person name="Ling P.D."/>
            <person name="Long S.Y."/>
            <person name="Zong J.C."/>
            <person name="Heaggans S.Y."/>
            <person name="Qin X."/>
            <person name="Hayward G.S."/>
        </authorList>
    </citation>
    <scope>NUCLEOTIDE SEQUENCE</scope>
    <source>
        <strain evidence="1">Nyah NAP97</strain>
    </source>
</reference>
<organism evidence="1 2">
    <name type="scientific">Elephant endotheliotropic herpesvirus 3A</name>
    <dbReference type="NCBI Taxonomy" id="1329409"/>
    <lineage>
        <taxon>Viruses</taxon>
        <taxon>Duplodnaviria</taxon>
        <taxon>Heunggongvirae</taxon>
        <taxon>Peploviricota</taxon>
        <taxon>Herviviricetes</taxon>
        <taxon>Herpesvirales</taxon>
        <taxon>Orthoherpesviridae</taxon>
        <taxon>Betaherpesvirinae</taxon>
        <taxon>Proboscivirus</taxon>
        <taxon>Elephant endotheliotropic herpesvirus 3</taxon>
    </lineage>
</organism>
<evidence type="ECO:0000313" key="1">
    <source>
        <dbReference type="EMBL" id="QOE74364.1"/>
    </source>
</evidence>
<reference evidence="1" key="5">
    <citation type="journal article" date="2016" name="MSphere">
        <title>Complete Genome Sequence of Elephant Endotheliotropic Herpesvirus 4, the First Example of a GC-Rich Branch Proboscivirus.</title>
        <authorList>
            <person name="Ling P.D."/>
            <person name="Long S.Y."/>
            <person name="Fuery A."/>
            <person name="Peng R.S."/>
            <person name="Heaggans S.Y."/>
            <person name="Qin X."/>
            <person name="Worley K.C."/>
            <person name="Dugan S."/>
            <person name="Hayward G.S."/>
        </authorList>
    </citation>
    <scope>NUCLEOTIDE SEQUENCE</scope>
    <source>
        <strain evidence="1">Nyah NAP97</strain>
    </source>
</reference>
<dbReference type="Proteomes" id="UP001162024">
    <property type="component" value="Segment"/>
</dbReference>
<dbReference type="RefSeq" id="YP_010802697.1">
    <property type="nucleotide sequence ID" value="NC_077039.1"/>
</dbReference>
<reference evidence="1" key="2">
    <citation type="journal article" date="2013" name="Genome Announc.">
        <title>Complete Genome Sequence of Elephant Endotheliotropic Herpesvirus 1A.</title>
        <authorList>
            <person name="Ling P.D."/>
            <person name="Reid J.G."/>
            <person name="Qin X."/>
            <person name="Muzny D.M."/>
            <person name="Gibbs R."/>
            <person name="Petrosino J."/>
            <person name="Peng R."/>
            <person name="Zong J.C."/>
            <person name="Heaggans S.Y."/>
            <person name="Hayward G.S."/>
        </authorList>
    </citation>
    <scope>NUCLEOTIDE SEQUENCE</scope>
    <source>
        <strain evidence="1">Nyah NAP97</strain>
    </source>
</reference>
<keyword evidence="2" id="KW-1185">Reference proteome</keyword>
<dbReference type="KEGG" id="vg:80541481"/>
<sequence>MTLGRYSTRYGSVLFFLAGVAISSIKLVCGANSTSSPVPTGPANVSWARTAETDALSVTNNTVGGDGSNITTGINDTSQSKNDSVKVLDQNSEYWSEDDYYYPLYEDIRVIFPRFFSVLHKRKLLQKSGYKEPTSRIKRNVKEKKYMPMQNMPLDKNT</sequence>
<protein>
    <submittedName>
        <fullName evidence="1">Protein E4A</fullName>
    </submittedName>
</protein>
<name>A0A866VSJ4_9BETA</name>
<reference evidence="1" key="1">
    <citation type="journal article" date="2009" name="Vet. Pathol.">
        <title>Clinico-pathologic features of fatal disease attributed to new variants of endotheliotropic herpesviruses in two Asian elephants (Elephas maximus).</title>
        <authorList>
            <person name="Garner M.M."/>
            <person name="Helmick K."/>
            <person name="Ochsenreiter J."/>
            <person name="Richman L.K."/>
            <person name="Latimer E."/>
            <person name="Wise A.G."/>
            <person name="Maes R.K."/>
            <person name="Kiupel M."/>
            <person name="Nordhausen R.W."/>
            <person name="Zong J.C."/>
            <person name="Hayward G.S."/>
        </authorList>
    </citation>
    <scope>NUCLEOTIDE SEQUENCE</scope>
    <source>
        <strain evidence="1">Nyah NAP97</strain>
    </source>
</reference>
<reference evidence="1" key="4">
    <citation type="journal article" date="2016" name="ILAR J">
        <title>Review of Elephant Endotheliotropic Herpesviruses and Acute Hemorrhagic Disease.</title>
        <authorList>
            <person name="Long S.Y."/>
            <person name="Latimer E.M."/>
            <person name="Hayward G.S."/>
        </authorList>
    </citation>
    <scope>NUCLEOTIDE SEQUENCE</scope>
    <source>
        <strain evidence="1">Nyah NAP97</strain>
    </source>
</reference>
<gene>
    <name evidence="1" type="primary">E4A</name>
</gene>
<reference evidence="1" key="3">
    <citation type="journal article" date="2014" name="J. Virol.">
        <title>Comparative genome analysis of four elephant endotheliotropic herpesviruses, EEHV3, EEHV4, EEHV5, and EEHV6, from cases of hemorrhagic disease or viremia.</title>
        <authorList>
            <person name="Zong JC"/>
            <person name="Latimer EM"/>
            <person name="Long SY"/>
            <person name="Richman LK"/>
            <person name="Heaggans SY"/>
            <person name="Hayward GS."/>
        </authorList>
    </citation>
    <scope>NUCLEOTIDE SEQUENCE</scope>
    <source>
        <strain evidence="1">Nyah NAP97</strain>
    </source>
</reference>
<accession>A0A866VSJ4</accession>
<proteinExistence type="predicted"/>
<dbReference type="GeneID" id="80541481"/>